<evidence type="ECO:0000313" key="3">
    <source>
        <dbReference type="Proteomes" id="UP000059574"/>
    </source>
</evidence>
<protein>
    <recommendedName>
        <fullName evidence="4">Potassium transporter Trk</fullName>
    </recommendedName>
</protein>
<evidence type="ECO:0000256" key="1">
    <source>
        <dbReference type="SAM" id="Phobius"/>
    </source>
</evidence>
<dbReference type="RefSeq" id="WP_062285807.1">
    <property type="nucleotide sequence ID" value="NZ_CP013200.1"/>
</dbReference>
<name>A0A0S2LW83_9MICC</name>
<organism evidence="2 3">
    <name type="scientific">Arthrobacter alpinus</name>
    <dbReference type="NCBI Taxonomy" id="656366"/>
    <lineage>
        <taxon>Bacteria</taxon>
        <taxon>Bacillati</taxon>
        <taxon>Actinomycetota</taxon>
        <taxon>Actinomycetes</taxon>
        <taxon>Micrococcales</taxon>
        <taxon>Micrococcaceae</taxon>
        <taxon>Arthrobacter</taxon>
    </lineage>
</organism>
<dbReference type="AlphaFoldDB" id="A0A0S2LW83"/>
<evidence type="ECO:0008006" key="4">
    <source>
        <dbReference type="Google" id="ProtNLM"/>
    </source>
</evidence>
<feature type="transmembrane region" description="Helical" evidence="1">
    <location>
        <begin position="56"/>
        <end position="79"/>
    </location>
</feature>
<keyword evidence="1" id="KW-0812">Transmembrane</keyword>
<dbReference type="Proteomes" id="UP000059574">
    <property type="component" value="Chromosome"/>
</dbReference>
<reference evidence="2 3" key="2">
    <citation type="journal article" date="2016" name="J. Biotechnol.">
        <title>Complete genome sequence of Arthrobacter alpinus ERGS4:06, a yellow pigmented bacterium tolerant to cold and radiations isolated from Sikkim Himalaya.</title>
        <authorList>
            <person name="Kumar R."/>
            <person name="Singh D."/>
            <person name="Swarnkar M.K."/>
            <person name="Singh A.K."/>
            <person name="Kumar S."/>
        </authorList>
    </citation>
    <scope>NUCLEOTIDE SEQUENCE [LARGE SCALE GENOMIC DNA]</scope>
    <source>
        <strain evidence="2 3">ERGS4:06</strain>
    </source>
</reference>
<dbReference type="EMBL" id="CP013200">
    <property type="protein sequence ID" value="ALO65403.1"/>
    <property type="molecule type" value="Genomic_DNA"/>
</dbReference>
<reference evidence="3" key="1">
    <citation type="submission" date="2015-11" db="EMBL/GenBank/DDBJ databases">
        <authorList>
            <person name="Kumar R."/>
            <person name="Singh D."/>
            <person name="Swarnkar M.K."/>
            <person name="Singh A.K."/>
            <person name="Kumar S."/>
        </authorList>
    </citation>
    <scope>NUCLEOTIDE SEQUENCE [LARGE SCALE GENOMIC DNA]</scope>
    <source>
        <strain evidence="3">ERGS4:06</strain>
    </source>
</reference>
<sequence length="107" mass="11317">MTSQPEPTAGEPRKLNVRRAPKYVPFLIAGALVGVVAAAIFTSMAPPSEQFTTSSIFGFFTVLLLVPGVILGAALALILDKRSLRRSKTLVAQPLPDEGTNPEAEIA</sequence>
<gene>
    <name evidence="2" type="ORF">AS189_01450</name>
</gene>
<feature type="transmembrane region" description="Helical" evidence="1">
    <location>
        <begin position="23"/>
        <end position="44"/>
    </location>
</feature>
<proteinExistence type="predicted"/>
<accession>A0A0S2LW83</accession>
<keyword evidence="1" id="KW-0472">Membrane</keyword>
<evidence type="ECO:0000313" key="2">
    <source>
        <dbReference type="EMBL" id="ALO65403.1"/>
    </source>
</evidence>
<keyword evidence="1" id="KW-1133">Transmembrane helix</keyword>